<comment type="caution">
    <text evidence="1">The sequence shown here is derived from an EMBL/GenBank/DDBJ whole genome shotgun (WGS) entry which is preliminary data.</text>
</comment>
<dbReference type="EMBL" id="ABCK01000008">
    <property type="protein sequence ID" value="EDM27728.1"/>
    <property type="molecule type" value="Genomic_DNA"/>
</dbReference>
<protein>
    <submittedName>
        <fullName evidence="1">Uncharacterized protein</fullName>
    </submittedName>
</protein>
<keyword evidence="2" id="KW-1185">Reference proteome</keyword>
<accession>A6DLC6</accession>
<evidence type="ECO:0000313" key="1">
    <source>
        <dbReference type="EMBL" id="EDM27728.1"/>
    </source>
</evidence>
<sequence length="643" mass="74558">MIRLILRALIALCAAMAVYVSILSWRGARAKAKYNPEKLAQITEAIKKPQLNESETIPAIGEWPETELLANTSGFKLALRSWLRENPTGTVAWALSLESNERKSVVFSELIPMWMMLSPQECGEWLVSNQDQAFVEEGLLRAIVDRGNVSPYHGIKLALSLKKREWRAYTLEGIYLVWVEKRPEQAVSYLEDLAVLPEYENLVLLTFSTWGKNDFPKAYEWMANSKIKNKDELIRFVYLLHCENKPDQYLDWIFNSLEPEQRGAFLKTLMHKTFPKKERLILAKVKSLSNYKKDLCYGWIAVSLAGEKGQKYQEFLNKIRSTKEKENFKNLTYLKIANKNPAYLMSKLSVVELRELGDTRSLLLKEYAKRRPDDAFKWLKSETAKNLLRELIFYSQDDAVSGMTKNLQLSAYFVDNFPSEIKQKPIIDGLFNSSFLVAKRIYDDYLSTINDMFFEIIKHQIKKKGVKVARGSIRDQSLKDLYTSELLMHPNYTFTQESLKLFRGIENANMSKLVVNYLAWQVKGENASKFLDFAESHDLLNYSLVSVLLKKWSDFDQVKASKWLHNHSNSSWYIAVCANYSTHLIQNSIKKFIEFTKEIHPSKRNLYINKLTIVFSETSPELLAVLSEEFNVKKYLQTSNKEK</sequence>
<dbReference type="AlphaFoldDB" id="A6DLC6"/>
<proteinExistence type="predicted"/>
<organism evidence="1 2">
    <name type="scientific">Lentisphaera araneosa HTCC2155</name>
    <dbReference type="NCBI Taxonomy" id="313628"/>
    <lineage>
        <taxon>Bacteria</taxon>
        <taxon>Pseudomonadati</taxon>
        <taxon>Lentisphaerota</taxon>
        <taxon>Lentisphaeria</taxon>
        <taxon>Lentisphaerales</taxon>
        <taxon>Lentisphaeraceae</taxon>
        <taxon>Lentisphaera</taxon>
    </lineage>
</organism>
<dbReference type="RefSeq" id="WP_007278686.1">
    <property type="nucleotide sequence ID" value="NZ_ABCK01000008.1"/>
</dbReference>
<evidence type="ECO:0000313" key="2">
    <source>
        <dbReference type="Proteomes" id="UP000004947"/>
    </source>
</evidence>
<name>A6DLC6_9BACT</name>
<reference evidence="1 2" key="1">
    <citation type="journal article" date="2010" name="J. Bacteriol.">
        <title>Genome sequence of Lentisphaera araneosa HTCC2155T, the type species of the order Lentisphaerales in the phylum Lentisphaerae.</title>
        <authorList>
            <person name="Thrash J.C."/>
            <person name="Cho J.C."/>
            <person name="Vergin K.L."/>
            <person name="Morris R.M."/>
            <person name="Giovannoni S.J."/>
        </authorList>
    </citation>
    <scope>NUCLEOTIDE SEQUENCE [LARGE SCALE GENOMIC DNA]</scope>
    <source>
        <strain evidence="1 2">HTCC2155</strain>
    </source>
</reference>
<gene>
    <name evidence="1" type="ORF">LNTAR_21018</name>
</gene>
<dbReference type="Proteomes" id="UP000004947">
    <property type="component" value="Unassembled WGS sequence"/>
</dbReference>
<dbReference type="STRING" id="313628.LNTAR_21018"/>